<dbReference type="InterPro" id="IPR017850">
    <property type="entry name" value="Alkaline_phosphatase_core_sf"/>
</dbReference>
<accession>A0A3M4YWY4</accession>
<reference evidence="1 2" key="1">
    <citation type="submission" date="2018-08" db="EMBL/GenBank/DDBJ databases">
        <title>Recombination of ecologically and evolutionarily significant loci maintains genetic cohesion in the Pseudomonas syringae species complex.</title>
        <authorList>
            <person name="Dillon M."/>
            <person name="Thakur S."/>
            <person name="Almeida R.N.D."/>
            <person name="Weir B.S."/>
            <person name="Guttman D.S."/>
        </authorList>
    </citation>
    <scope>NUCLEOTIDE SEQUENCE [LARGE SCALE GENOMIC DNA]</scope>
    <source>
        <strain evidence="1 2">ICMP 4996</strain>
    </source>
</reference>
<protein>
    <submittedName>
        <fullName evidence="1">Uncharacterized protein</fullName>
    </submittedName>
</protein>
<gene>
    <name evidence="1" type="ORF">ALP78_01221</name>
</gene>
<evidence type="ECO:0000313" key="1">
    <source>
        <dbReference type="EMBL" id="RMR92683.1"/>
    </source>
</evidence>
<proteinExistence type="predicted"/>
<dbReference type="Proteomes" id="UP000268004">
    <property type="component" value="Unassembled WGS sequence"/>
</dbReference>
<dbReference type="Gene3D" id="3.40.720.10">
    <property type="entry name" value="Alkaline Phosphatase, subunit A"/>
    <property type="match status" value="1"/>
</dbReference>
<evidence type="ECO:0000313" key="2">
    <source>
        <dbReference type="Proteomes" id="UP000268004"/>
    </source>
</evidence>
<comment type="caution">
    <text evidence="1">The sequence shown here is derived from an EMBL/GenBank/DDBJ whole genome shotgun (WGS) entry which is preliminary data.</text>
</comment>
<organism evidence="1 2">
    <name type="scientific">Pseudomonas coronafaciens pv. striafaciens</name>
    <dbReference type="NCBI Taxonomy" id="235276"/>
    <lineage>
        <taxon>Bacteria</taxon>
        <taxon>Pseudomonadati</taxon>
        <taxon>Pseudomonadota</taxon>
        <taxon>Gammaproteobacteria</taxon>
        <taxon>Pseudomonadales</taxon>
        <taxon>Pseudomonadaceae</taxon>
        <taxon>Pseudomonas</taxon>
        <taxon>Pseudomonas coronafaciens</taxon>
    </lineage>
</organism>
<dbReference type="AlphaFoldDB" id="A0A3M4YWY4"/>
<dbReference type="EMBL" id="RBSD01000014">
    <property type="protein sequence ID" value="RMR92683.1"/>
    <property type="molecule type" value="Genomic_DNA"/>
</dbReference>
<name>A0A3M4YWY4_9PSED</name>
<dbReference type="SUPFAM" id="SSF53649">
    <property type="entry name" value="Alkaline phosphatase-like"/>
    <property type="match status" value="1"/>
</dbReference>
<sequence>MLVTADHGMNNDRSHNGLLPEEREVPLFVIGDAFSLNVDAAPRQTDLCGTVCELLGIPHDKPVCREIFN</sequence>